<dbReference type="PROSITE" id="PS50103">
    <property type="entry name" value="ZF_C3H1"/>
    <property type="match status" value="2"/>
</dbReference>
<dbReference type="Pfam" id="PF00023">
    <property type="entry name" value="Ank"/>
    <property type="match status" value="1"/>
</dbReference>
<keyword evidence="2" id="KW-0862">Zinc</keyword>
<feature type="region of interest" description="Disordered" evidence="3">
    <location>
        <begin position="364"/>
        <end position="386"/>
    </location>
</feature>
<dbReference type="SMART" id="SM00356">
    <property type="entry name" value="ZnF_C3H1"/>
    <property type="match status" value="2"/>
</dbReference>
<evidence type="ECO:0000313" key="6">
    <source>
        <dbReference type="Proteomes" id="UP000322245"/>
    </source>
</evidence>
<dbReference type="InterPro" id="IPR002110">
    <property type="entry name" value="Ankyrin_rpt"/>
</dbReference>
<feature type="compositionally biased region" description="Polar residues" evidence="3">
    <location>
        <begin position="7"/>
        <end position="28"/>
    </location>
</feature>
<proteinExistence type="predicted"/>
<dbReference type="AlphaFoldDB" id="A0A5D3B698"/>
<evidence type="ECO:0000256" key="2">
    <source>
        <dbReference type="PROSITE-ProRule" id="PRU00723"/>
    </source>
</evidence>
<organism evidence="5 6">
    <name type="scientific">Cryptococcus floricola</name>
    <dbReference type="NCBI Taxonomy" id="2591691"/>
    <lineage>
        <taxon>Eukaryota</taxon>
        <taxon>Fungi</taxon>
        <taxon>Dikarya</taxon>
        <taxon>Basidiomycota</taxon>
        <taxon>Agaricomycotina</taxon>
        <taxon>Tremellomycetes</taxon>
        <taxon>Tremellales</taxon>
        <taxon>Cryptococcaceae</taxon>
        <taxon>Cryptococcus</taxon>
    </lineage>
</organism>
<evidence type="ECO:0000313" key="5">
    <source>
        <dbReference type="EMBL" id="TYJ58538.1"/>
    </source>
</evidence>
<keyword evidence="6" id="KW-1185">Reference proteome</keyword>
<feature type="compositionally biased region" description="Polar residues" evidence="3">
    <location>
        <begin position="565"/>
        <end position="580"/>
    </location>
</feature>
<keyword evidence="2" id="KW-0863">Zinc-finger</keyword>
<comment type="caution">
    <text evidence="5">The sequence shown here is derived from an EMBL/GenBank/DDBJ whole genome shotgun (WGS) entry which is preliminary data.</text>
</comment>
<keyword evidence="1" id="KW-0040">ANK repeat</keyword>
<feature type="region of interest" description="Disordered" evidence="3">
    <location>
        <begin position="1"/>
        <end position="32"/>
    </location>
</feature>
<evidence type="ECO:0000256" key="3">
    <source>
        <dbReference type="SAM" id="MobiDB-lite"/>
    </source>
</evidence>
<protein>
    <recommendedName>
        <fullName evidence="4">C3H1-type domain-containing protein</fullName>
    </recommendedName>
</protein>
<name>A0A5D3B698_9TREE</name>
<feature type="region of interest" description="Disordered" evidence="3">
    <location>
        <begin position="500"/>
        <end position="709"/>
    </location>
</feature>
<feature type="zinc finger region" description="C3H1-type" evidence="2">
    <location>
        <begin position="399"/>
        <end position="426"/>
    </location>
</feature>
<dbReference type="InterPro" id="IPR000571">
    <property type="entry name" value="Znf_CCCH"/>
</dbReference>
<reference evidence="5 6" key="1">
    <citation type="submission" date="2017-05" db="EMBL/GenBank/DDBJ databases">
        <title>The Genome Sequence of Tsuchiyaea wingfieldii DSM 27421.</title>
        <authorList>
            <person name="Cuomo C."/>
            <person name="Passer A."/>
            <person name="Billmyre B."/>
            <person name="Heitman J."/>
        </authorList>
    </citation>
    <scope>NUCLEOTIDE SEQUENCE [LARGE SCALE GENOMIC DNA]</scope>
    <source>
        <strain evidence="5 6">DSM 27421</strain>
    </source>
</reference>
<dbReference type="EMBL" id="NIDF01000004">
    <property type="protein sequence ID" value="TYJ58538.1"/>
    <property type="molecule type" value="Genomic_DNA"/>
</dbReference>
<dbReference type="Proteomes" id="UP000322245">
    <property type="component" value="Unassembled WGS sequence"/>
</dbReference>
<dbReference type="GO" id="GO:0008270">
    <property type="term" value="F:zinc ion binding"/>
    <property type="evidence" value="ECO:0007669"/>
    <property type="project" value="UniProtKB-KW"/>
</dbReference>
<dbReference type="Pfam" id="PF14608">
    <property type="entry name" value="zf-CCCH_2"/>
    <property type="match status" value="2"/>
</dbReference>
<feature type="zinc finger region" description="C3H1-type" evidence="2">
    <location>
        <begin position="189"/>
        <end position="213"/>
    </location>
</feature>
<feature type="repeat" description="ANK" evidence="1">
    <location>
        <begin position="84"/>
        <end position="109"/>
    </location>
</feature>
<sequence length="736" mass="76478">MAVESVAVQSDATGTPQSQAPIKNNASADVQKDEVDTLQGQVNEMSLGNTEFDLHAACAEGNLDQVKAALSKGTDKLETLDVNTGCTPIVLAIRGNQYDVVRELLAAGAIVPPPGLTTDSTMLSILYPQPVYNMPPQFMTIPPQEYYPQPNYFPQQNGGENQQQFGAPRKESVSAPNGSNSNLPPADVSKSIPCRNFPNCKYGDACVFLHPRAAGFYPPGPGPQSGYPAPQNYEGFPPYPPAPAPYFMPHGGNGFQSFQEQQVAGQVEGGAAPGPTGPHVPSAVAPVFVPGFQPGDMMASPPPSHFGLSPMSPSMLGTSLPSIPPAEVFFAASPPNNGGFLPPPPMANGAPRRQSVGQQFGAPNGKPFGHGKKPSFSGGKPWAGGRPANATSKFGTWKDGVPPPCAFFNQGNCRNGELCKFPHLDAEGHDCRHPDVVRGVLPPLPPLGNGKRNMRSTGPNGGFAPFDPSFRQQQQYQQQMQFLQHQRMAAAQGQQGQAAATSAECKTDEAVAEEGSTVEGAEKEAAAPAATPAENTLPSKPLAAPMPTIIRSASQPGVQRVHANGLSSRSHSPAPSNVSFHGNGHPRRAGRVPNANGVASGRSASSGPEKKVSQRIPGADEFPVLGTPTSEKKEPVWGVAGKTAAQVLQAPAPVKPVTAKSEEDNQPGQSVTMESEDDSDAVLVSRKPSSATTPASSTSPGPPVLDTASKKAASISFASVASSTAPAETAAVAVKA</sequence>
<keyword evidence="2" id="KW-0479">Metal-binding</keyword>
<feature type="region of interest" description="Disordered" evidence="3">
    <location>
        <begin position="145"/>
        <end position="188"/>
    </location>
</feature>
<dbReference type="Gene3D" id="1.25.40.20">
    <property type="entry name" value="Ankyrin repeat-containing domain"/>
    <property type="match status" value="1"/>
</dbReference>
<feature type="domain" description="C3H1-type" evidence="4">
    <location>
        <begin position="189"/>
        <end position="213"/>
    </location>
</feature>
<feature type="compositionally biased region" description="Low complexity" evidence="3">
    <location>
        <begin position="688"/>
        <end position="699"/>
    </location>
</feature>
<dbReference type="PROSITE" id="PS50088">
    <property type="entry name" value="ANK_REPEAT"/>
    <property type="match status" value="1"/>
</dbReference>
<dbReference type="InterPro" id="IPR036770">
    <property type="entry name" value="Ankyrin_rpt-contain_sf"/>
</dbReference>
<dbReference type="GO" id="GO:0010468">
    <property type="term" value="P:regulation of gene expression"/>
    <property type="evidence" value="ECO:0007669"/>
    <property type="project" value="UniProtKB-ARBA"/>
</dbReference>
<gene>
    <name evidence="5" type="ORF">B9479_000747</name>
</gene>
<feature type="domain" description="C3H1-type" evidence="4">
    <location>
        <begin position="399"/>
        <end position="426"/>
    </location>
</feature>
<accession>A0A5D3B698</accession>
<feature type="compositionally biased region" description="Low complexity" evidence="3">
    <location>
        <begin position="155"/>
        <end position="164"/>
    </location>
</feature>
<feature type="compositionally biased region" description="Polar residues" evidence="3">
    <location>
        <begin position="174"/>
        <end position="183"/>
    </location>
</feature>
<evidence type="ECO:0000259" key="4">
    <source>
        <dbReference type="PROSITE" id="PS50103"/>
    </source>
</evidence>
<dbReference type="SUPFAM" id="SSF48403">
    <property type="entry name" value="Ankyrin repeat"/>
    <property type="match status" value="1"/>
</dbReference>
<feature type="region of interest" description="Disordered" evidence="3">
    <location>
        <begin position="439"/>
        <end position="468"/>
    </location>
</feature>
<evidence type="ECO:0000256" key="1">
    <source>
        <dbReference type="PROSITE-ProRule" id="PRU00023"/>
    </source>
</evidence>
<dbReference type="PROSITE" id="PS50297">
    <property type="entry name" value="ANK_REP_REGION"/>
    <property type="match status" value="1"/>
</dbReference>